<gene>
    <name evidence="5" type="ORF">ACFFIZ_01435</name>
</gene>
<reference evidence="5 6" key="1">
    <citation type="submission" date="2024-09" db="EMBL/GenBank/DDBJ databases">
        <authorList>
            <person name="Sun Q."/>
            <person name="Mori K."/>
        </authorList>
    </citation>
    <scope>NUCLEOTIDE SEQUENCE [LARGE SCALE GENOMIC DNA]</scope>
    <source>
        <strain evidence="5 6">CCM 7904</strain>
    </source>
</reference>
<feature type="compositionally biased region" description="Basic and acidic residues" evidence="4">
    <location>
        <begin position="1"/>
        <end position="18"/>
    </location>
</feature>
<name>A0ABV6CE88_9RHOB</name>
<accession>A0ABV6CE88</accession>
<evidence type="ECO:0000313" key="5">
    <source>
        <dbReference type="EMBL" id="MFC0199035.1"/>
    </source>
</evidence>
<evidence type="ECO:0000256" key="1">
    <source>
        <dbReference type="ARBA" id="ARBA00005541"/>
    </source>
</evidence>
<comment type="caution">
    <text evidence="5">The sequence shown here is derived from an EMBL/GenBank/DDBJ whole genome shotgun (WGS) entry which is preliminary data.</text>
</comment>
<organism evidence="5 6">
    <name type="scientific">Paracoccus rhizosphaerae</name>
    <dbReference type="NCBI Taxonomy" id="1133347"/>
    <lineage>
        <taxon>Bacteria</taxon>
        <taxon>Pseudomonadati</taxon>
        <taxon>Pseudomonadota</taxon>
        <taxon>Alphaproteobacteria</taxon>
        <taxon>Rhodobacterales</taxon>
        <taxon>Paracoccaceae</taxon>
        <taxon>Paracoccus</taxon>
    </lineage>
</organism>
<dbReference type="InterPro" id="IPR008863">
    <property type="entry name" value="Toxic_anion-R_TelA"/>
</dbReference>
<dbReference type="PANTHER" id="PTHR38432">
    <property type="entry name" value="TELA-LIKE PROTEIN SAOUHSC_01408"/>
    <property type="match status" value="1"/>
</dbReference>
<keyword evidence="6" id="KW-1185">Reference proteome</keyword>
<feature type="region of interest" description="Disordered" evidence="4">
    <location>
        <begin position="1"/>
        <end position="42"/>
    </location>
</feature>
<comment type="similarity">
    <text evidence="1 2">Belongs to the TelA family.</text>
</comment>
<evidence type="ECO:0000256" key="2">
    <source>
        <dbReference type="PIRNR" id="PIRNR026508"/>
    </source>
</evidence>
<evidence type="ECO:0000256" key="4">
    <source>
        <dbReference type="SAM" id="MobiDB-lite"/>
    </source>
</evidence>
<dbReference type="Pfam" id="PF05816">
    <property type="entry name" value="TelA"/>
    <property type="match status" value="1"/>
</dbReference>
<dbReference type="PANTHER" id="PTHR38432:SF1">
    <property type="entry name" value="TELA-LIKE PROTEIN SAOUHSC_01408"/>
    <property type="match status" value="1"/>
</dbReference>
<dbReference type="Proteomes" id="UP001589795">
    <property type="component" value="Unassembled WGS sequence"/>
</dbReference>
<feature type="coiled-coil region" evidence="3">
    <location>
        <begin position="350"/>
        <end position="377"/>
    </location>
</feature>
<sequence length="389" mass="43638">MTEDTRQRAEAAKADIDAITRAPLAEPAMDTPEQAPDPATSAEIRRRMDEIDLRDSNSVLRFGTRAQADLQQISQQMLADVKAKEVGPAGDSLREVVTTIRGFSTTELDMRRSRSWWERLLGRSAPFAKFVANYEQVQTQIDRITADLEAHEQKLLKDIKSLDVLYDRTLAFYDELALYITAGTEKLRELDHDTIPAKEAEVAARPEPDRVMEAQELRDLRSLRDDLERRVHDLKLTRQVTMQSLPSIRLVQENDKSLVTKINSTLVNTVPLWETQLAQAVTIQRGAEAARAVREASDLTNELLTRNADNLRQANTAIRTETERGVFDIEAVKTANAQLIATIEDSLRIADEGRTRRAAAEGELARMEAELRGTLAAASAQPTNQVTKR</sequence>
<protein>
    <submittedName>
        <fullName evidence="5">Toxic anion resistance protein</fullName>
    </submittedName>
</protein>
<feature type="coiled-coil region" evidence="3">
    <location>
        <begin position="210"/>
        <end position="237"/>
    </location>
</feature>
<evidence type="ECO:0000313" key="6">
    <source>
        <dbReference type="Proteomes" id="UP001589795"/>
    </source>
</evidence>
<keyword evidence="3" id="KW-0175">Coiled coil</keyword>
<dbReference type="RefSeq" id="WP_265507126.1">
    <property type="nucleotide sequence ID" value="NZ_JAOTBE010000024.1"/>
</dbReference>
<dbReference type="PIRSF" id="PIRSF026508">
    <property type="entry name" value="TelA"/>
    <property type="match status" value="1"/>
</dbReference>
<evidence type="ECO:0000256" key="3">
    <source>
        <dbReference type="SAM" id="Coils"/>
    </source>
</evidence>
<proteinExistence type="inferred from homology"/>
<dbReference type="EMBL" id="JBHLWQ010000016">
    <property type="protein sequence ID" value="MFC0199035.1"/>
    <property type="molecule type" value="Genomic_DNA"/>
</dbReference>